<dbReference type="KEGG" id="fya:KMW28_24690"/>
<keyword evidence="1" id="KW-0812">Transmembrane</keyword>
<sequence length="109" mass="13191">MEKIRGTITLKEYESGEIFGYKFKVSYSFKDILYQPYNFFTFYSDTDKRNEDHEVGDEVDLYLNKDFPEYVKSDNSKSRYANLWQALSIILQFISLNLILYYYHIIKLF</sequence>
<proteinExistence type="predicted"/>
<dbReference type="Proteomes" id="UP000678679">
    <property type="component" value="Chromosome 2"/>
</dbReference>
<gene>
    <name evidence="2" type="ORF">KMW28_24690</name>
</gene>
<dbReference type="AlphaFoldDB" id="A0AAX1N9F4"/>
<reference evidence="2 3" key="1">
    <citation type="submission" date="2021-05" db="EMBL/GenBank/DDBJ databases">
        <title>Comparative genomic studies on the polysaccharide-degrading batcterial strains of the Flammeovirga genus.</title>
        <authorList>
            <person name="Zewei F."/>
            <person name="Zheng Z."/>
            <person name="Yu L."/>
            <person name="Ruyue G."/>
            <person name="Yanhong M."/>
            <person name="Yuanyuan C."/>
            <person name="Jingyan G."/>
            <person name="Wenjun H."/>
        </authorList>
    </citation>
    <scope>NUCLEOTIDE SEQUENCE [LARGE SCALE GENOMIC DNA]</scope>
    <source>
        <strain evidence="2 3">NBRC:100898</strain>
    </source>
</reference>
<dbReference type="EMBL" id="CP076133">
    <property type="protein sequence ID" value="QWG04092.1"/>
    <property type="molecule type" value="Genomic_DNA"/>
</dbReference>
<evidence type="ECO:0000256" key="1">
    <source>
        <dbReference type="SAM" id="Phobius"/>
    </source>
</evidence>
<keyword evidence="1" id="KW-0472">Membrane</keyword>
<accession>A0AAX1N9F4</accession>
<name>A0AAX1N9F4_9BACT</name>
<evidence type="ECO:0000313" key="3">
    <source>
        <dbReference type="Proteomes" id="UP000678679"/>
    </source>
</evidence>
<dbReference type="RefSeq" id="WP_169663586.1">
    <property type="nucleotide sequence ID" value="NZ_CP076133.1"/>
</dbReference>
<keyword evidence="1" id="KW-1133">Transmembrane helix</keyword>
<feature type="transmembrane region" description="Helical" evidence="1">
    <location>
        <begin position="83"/>
        <end position="103"/>
    </location>
</feature>
<evidence type="ECO:0000313" key="2">
    <source>
        <dbReference type="EMBL" id="QWG04092.1"/>
    </source>
</evidence>
<keyword evidence="3" id="KW-1185">Reference proteome</keyword>
<organism evidence="2 3">
    <name type="scientific">Flammeovirga yaeyamensis</name>
    <dbReference type="NCBI Taxonomy" id="367791"/>
    <lineage>
        <taxon>Bacteria</taxon>
        <taxon>Pseudomonadati</taxon>
        <taxon>Bacteroidota</taxon>
        <taxon>Cytophagia</taxon>
        <taxon>Cytophagales</taxon>
        <taxon>Flammeovirgaceae</taxon>
        <taxon>Flammeovirga</taxon>
    </lineage>
</organism>
<protein>
    <submittedName>
        <fullName evidence="2">Uncharacterized protein</fullName>
    </submittedName>
</protein>